<keyword evidence="3" id="KW-1185">Reference proteome</keyword>
<feature type="transmembrane region" description="Helical" evidence="1">
    <location>
        <begin position="176"/>
        <end position="198"/>
    </location>
</feature>
<gene>
    <name evidence="2" type="ORF">CLV96_3947</name>
</gene>
<dbReference type="RefSeq" id="WP_004787822.1">
    <property type="nucleotide sequence ID" value="NZ_SORO01000007.1"/>
</dbReference>
<feature type="transmembrane region" description="Helical" evidence="1">
    <location>
        <begin position="235"/>
        <end position="256"/>
    </location>
</feature>
<dbReference type="GeneID" id="79829191"/>
<dbReference type="EMBL" id="SORO01000007">
    <property type="protein sequence ID" value="TDY66377.1"/>
    <property type="molecule type" value="Genomic_DNA"/>
</dbReference>
<accession>A0A4R8MNJ1</accession>
<reference evidence="2 3" key="1">
    <citation type="submission" date="2019-03" db="EMBL/GenBank/DDBJ databases">
        <title>Genomic Encyclopedia of Archaeal and Bacterial Type Strains, Phase II (KMG-II): from individual species to whole genera.</title>
        <authorList>
            <person name="Goeker M."/>
        </authorList>
    </citation>
    <scope>NUCLEOTIDE SEQUENCE [LARGE SCALE GENOMIC DNA]</scope>
    <source>
        <strain evidence="2 3">DSM 21537</strain>
    </source>
</reference>
<dbReference type="AlphaFoldDB" id="A0A4R8MNJ1"/>
<keyword evidence="1" id="KW-0812">Transmembrane</keyword>
<dbReference type="OrthoDB" id="5500487at2"/>
<sequence length="336" mass="38000">MANSNHIKQIQSALKTLKKDTLKKHKTTLEDLPEWNEIEFKDVEFATEEIVKILETGIDSKAFQNLTYSTLSNLINQSSNLASLFSSLDLSPSVQTFHNYIANLDAFRSFCRNSGIYSDVILTPILPETKNSISTELGKLIEANNEVQSLKDDIKILISPTIAGTLSKSFSERKKFIFIGRLFALVLIISSLAFGLYYTSELITDILKSTKLESINENTTNNTEKINESKNSLTVTYLVLRSLALIPIYSLVVFFINQYIKERNIEEDYAHKEAVSSTLKILGELVNEPDKKDAILLSASQIIYTKPINEREKKTKDITFSIKEIKDILKIKNDVV</sequence>
<dbReference type="Proteomes" id="UP000294684">
    <property type="component" value="Unassembled WGS sequence"/>
</dbReference>
<evidence type="ECO:0000313" key="2">
    <source>
        <dbReference type="EMBL" id="TDY66377.1"/>
    </source>
</evidence>
<organism evidence="2 3">
    <name type="scientific">Leptospira meyeri</name>
    <dbReference type="NCBI Taxonomy" id="29508"/>
    <lineage>
        <taxon>Bacteria</taxon>
        <taxon>Pseudomonadati</taxon>
        <taxon>Spirochaetota</taxon>
        <taxon>Spirochaetia</taxon>
        <taxon>Leptospirales</taxon>
        <taxon>Leptospiraceae</taxon>
        <taxon>Leptospira</taxon>
    </lineage>
</organism>
<keyword evidence="1" id="KW-0472">Membrane</keyword>
<dbReference type="STRING" id="1193051.LEP1GSC017_4001"/>
<evidence type="ECO:0000313" key="3">
    <source>
        <dbReference type="Proteomes" id="UP000294684"/>
    </source>
</evidence>
<protein>
    <submittedName>
        <fullName evidence="2">Uncharacterized protein</fullName>
    </submittedName>
</protein>
<name>A0A4R8MNJ1_LEPME</name>
<proteinExistence type="predicted"/>
<comment type="caution">
    <text evidence="2">The sequence shown here is derived from an EMBL/GenBank/DDBJ whole genome shotgun (WGS) entry which is preliminary data.</text>
</comment>
<keyword evidence="1" id="KW-1133">Transmembrane helix</keyword>
<evidence type="ECO:0000256" key="1">
    <source>
        <dbReference type="SAM" id="Phobius"/>
    </source>
</evidence>